<dbReference type="PANTHER" id="PTHR42788">
    <property type="entry name" value="TAURINE IMPORT ATP-BINDING PROTEIN-RELATED"/>
    <property type="match status" value="1"/>
</dbReference>
<name>A0ABV1KBT7_9PSEU</name>
<evidence type="ECO:0000256" key="2">
    <source>
        <dbReference type="ARBA" id="ARBA00022741"/>
    </source>
</evidence>
<protein>
    <submittedName>
        <fullName evidence="5">ABC transporter ATP-binding protein</fullName>
    </submittedName>
</protein>
<dbReference type="PROSITE" id="PS50893">
    <property type="entry name" value="ABC_TRANSPORTER_2"/>
    <property type="match status" value="1"/>
</dbReference>
<dbReference type="Proteomes" id="UP001494902">
    <property type="component" value="Unassembled WGS sequence"/>
</dbReference>
<sequence length="260" mass="28426">MTLATTDAVALTGVHKSYTSKRGGEVVALDDVDLAVPQGQFLSIVGPSGCGKSTLLKIIMGQTRLSRGTLSFGGELPEGRHRLGMVFQQALLLPWRTVRQNLLLSHDLNGAPAGGSDRIADEMLAKLGLTDFADKYPNELSGGMQQRVGIGRALVHDPQILMMDEPFGALDALTRDQLGMDLLEIWERDRKTVLFVTHSVPESVLLSDRVVVMTARPGRIAEIIDIDLPRPRALETINTPAFGEYVTRIRRLLNSEHSAH</sequence>
<organism evidence="5 6">
    <name type="scientific">Pseudonocardia nematodicida</name>
    <dbReference type="NCBI Taxonomy" id="1206997"/>
    <lineage>
        <taxon>Bacteria</taxon>
        <taxon>Bacillati</taxon>
        <taxon>Actinomycetota</taxon>
        <taxon>Actinomycetes</taxon>
        <taxon>Pseudonocardiales</taxon>
        <taxon>Pseudonocardiaceae</taxon>
        <taxon>Pseudonocardia</taxon>
    </lineage>
</organism>
<comment type="caution">
    <text evidence="5">The sequence shown here is derived from an EMBL/GenBank/DDBJ whole genome shotgun (WGS) entry which is preliminary data.</text>
</comment>
<feature type="domain" description="ABC transporter" evidence="4">
    <location>
        <begin position="9"/>
        <end position="236"/>
    </location>
</feature>
<keyword evidence="1" id="KW-0813">Transport</keyword>
<dbReference type="PROSITE" id="PS00211">
    <property type="entry name" value="ABC_TRANSPORTER_1"/>
    <property type="match status" value="1"/>
</dbReference>
<proteinExistence type="predicted"/>
<dbReference type="InterPro" id="IPR003593">
    <property type="entry name" value="AAA+_ATPase"/>
</dbReference>
<dbReference type="PANTHER" id="PTHR42788:SF13">
    <property type="entry name" value="ALIPHATIC SULFONATES IMPORT ATP-BINDING PROTEIN SSUB"/>
    <property type="match status" value="1"/>
</dbReference>
<dbReference type="SMART" id="SM00382">
    <property type="entry name" value="AAA"/>
    <property type="match status" value="1"/>
</dbReference>
<evidence type="ECO:0000256" key="1">
    <source>
        <dbReference type="ARBA" id="ARBA00022448"/>
    </source>
</evidence>
<dbReference type="GO" id="GO:0005524">
    <property type="term" value="F:ATP binding"/>
    <property type="evidence" value="ECO:0007669"/>
    <property type="project" value="UniProtKB-KW"/>
</dbReference>
<dbReference type="EMBL" id="JBEDNQ010000003">
    <property type="protein sequence ID" value="MEQ3550788.1"/>
    <property type="molecule type" value="Genomic_DNA"/>
</dbReference>
<evidence type="ECO:0000313" key="6">
    <source>
        <dbReference type="Proteomes" id="UP001494902"/>
    </source>
</evidence>
<keyword evidence="3 5" id="KW-0067">ATP-binding</keyword>
<dbReference type="InterPro" id="IPR027417">
    <property type="entry name" value="P-loop_NTPase"/>
</dbReference>
<keyword evidence="6" id="KW-1185">Reference proteome</keyword>
<reference evidence="5 6" key="1">
    <citation type="submission" date="2024-03" db="EMBL/GenBank/DDBJ databases">
        <title>Draft genome sequence of Pseudonocardia nematodicida JCM 31783.</title>
        <authorList>
            <person name="Butdee W."/>
            <person name="Duangmal K."/>
        </authorList>
    </citation>
    <scope>NUCLEOTIDE SEQUENCE [LARGE SCALE GENOMIC DNA]</scope>
    <source>
        <strain evidence="5 6">JCM 31783</strain>
    </source>
</reference>
<evidence type="ECO:0000259" key="4">
    <source>
        <dbReference type="PROSITE" id="PS50893"/>
    </source>
</evidence>
<dbReference type="InterPro" id="IPR003439">
    <property type="entry name" value="ABC_transporter-like_ATP-bd"/>
</dbReference>
<evidence type="ECO:0000256" key="3">
    <source>
        <dbReference type="ARBA" id="ARBA00022840"/>
    </source>
</evidence>
<dbReference type="Pfam" id="PF00005">
    <property type="entry name" value="ABC_tran"/>
    <property type="match status" value="1"/>
</dbReference>
<keyword evidence="2" id="KW-0547">Nucleotide-binding</keyword>
<dbReference type="CDD" id="cd03293">
    <property type="entry name" value="ABC_NrtD_SsuB_transporters"/>
    <property type="match status" value="1"/>
</dbReference>
<dbReference type="SUPFAM" id="SSF52540">
    <property type="entry name" value="P-loop containing nucleoside triphosphate hydrolases"/>
    <property type="match status" value="1"/>
</dbReference>
<dbReference type="InterPro" id="IPR050166">
    <property type="entry name" value="ABC_transporter_ATP-bind"/>
</dbReference>
<evidence type="ECO:0000313" key="5">
    <source>
        <dbReference type="EMBL" id="MEQ3550788.1"/>
    </source>
</evidence>
<accession>A0ABV1KBT7</accession>
<dbReference type="RefSeq" id="WP_349297836.1">
    <property type="nucleotide sequence ID" value="NZ_JBEDNQ010000003.1"/>
</dbReference>
<dbReference type="Gene3D" id="3.40.50.300">
    <property type="entry name" value="P-loop containing nucleotide triphosphate hydrolases"/>
    <property type="match status" value="1"/>
</dbReference>
<dbReference type="InterPro" id="IPR017871">
    <property type="entry name" value="ABC_transporter-like_CS"/>
</dbReference>
<gene>
    <name evidence="5" type="ORF">WIS52_09920</name>
</gene>